<evidence type="ECO:0000313" key="1">
    <source>
        <dbReference type="EMBL" id="POZ55996.1"/>
    </source>
</evidence>
<dbReference type="Gene3D" id="2.60.120.10">
    <property type="entry name" value="Jelly Rolls"/>
    <property type="match status" value="1"/>
</dbReference>
<dbReference type="SUPFAM" id="SSF51182">
    <property type="entry name" value="RmlC-like cupins"/>
    <property type="match status" value="1"/>
</dbReference>
<dbReference type="Proteomes" id="UP000237319">
    <property type="component" value="Unassembled WGS sequence"/>
</dbReference>
<dbReference type="InterPro" id="IPR011051">
    <property type="entry name" value="RmlC_Cupin_sf"/>
</dbReference>
<proteinExistence type="predicted"/>
<dbReference type="AlphaFoldDB" id="A0A2S5CYY1"/>
<dbReference type="EMBL" id="PGLV01000001">
    <property type="protein sequence ID" value="POZ55996.1"/>
    <property type="molecule type" value="Genomic_DNA"/>
</dbReference>
<dbReference type="InterPro" id="IPR014710">
    <property type="entry name" value="RmlC-like_jellyroll"/>
</dbReference>
<keyword evidence="2" id="KW-1185">Reference proteome</keyword>
<sequence length="125" mass="14024">MHIFLLERGFFMKIYKFTKDGANAIHHYNSLHSFYTKIMTTVEPTNIGFIYIEAGGFVGLHEAPVPQLFIVIEGEGWVCGENREKLVVKQGDGVFWQVGQAHESGSDKGLTALVIQSKQIDLPIK</sequence>
<name>A0A2S5CYY1_LYSSH</name>
<comment type="caution">
    <text evidence="1">The sequence shown here is derived from an EMBL/GenBank/DDBJ whole genome shotgun (WGS) entry which is preliminary data.</text>
</comment>
<organism evidence="1 2">
    <name type="scientific">Lysinibacillus sphaericus</name>
    <name type="common">Bacillus sphaericus</name>
    <dbReference type="NCBI Taxonomy" id="1421"/>
    <lineage>
        <taxon>Bacteria</taxon>
        <taxon>Bacillati</taxon>
        <taxon>Bacillota</taxon>
        <taxon>Bacilli</taxon>
        <taxon>Bacillales</taxon>
        <taxon>Bacillaceae</taxon>
        <taxon>Lysinibacillus</taxon>
    </lineage>
</organism>
<reference evidence="1 2" key="1">
    <citation type="submission" date="2017-11" db="EMBL/GenBank/DDBJ databases">
        <title>Genome sequence of Lysinibacillus sphaericus, a lignin-degrading bacteria isolated from municipal solid waste soil.</title>
        <authorList>
            <person name="Persinoti G.F."/>
            <person name="Paixao D.A."/>
            <person name="Bugg T.D."/>
            <person name="Squina F.M."/>
        </authorList>
    </citation>
    <scope>NUCLEOTIDE SEQUENCE [LARGE SCALE GENOMIC DNA]</scope>
    <source>
        <strain evidence="1 2">A1</strain>
    </source>
</reference>
<evidence type="ECO:0008006" key="3">
    <source>
        <dbReference type="Google" id="ProtNLM"/>
    </source>
</evidence>
<evidence type="ECO:0000313" key="2">
    <source>
        <dbReference type="Proteomes" id="UP000237319"/>
    </source>
</evidence>
<protein>
    <recommendedName>
        <fullName evidence="3">Cupin</fullName>
    </recommendedName>
</protein>
<accession>A0A2S5CYY1</accession>
<gene>
    <name evidence="1" type="ORF">LYSIN_00779</name>
</gene>